<evidence type="ECO:0000259" key="1">
    <source>
        <dbReference type="Pfam" id="PF10551"/>
    </source>
</evidence>
<dbReference type="PANTHER" id="PTHR47718">
    <property type="entry name" value="OS01G0519700 PROTEIN"/>
    <property type="match status" value="1"/>
</dbReference>
<dbReference type="Proteomes" id="UP000289738">
    <property type="component" value="Chromosome B02"/>
</dbReference>
<dbReference type="Pfam" id="PF10551">
    <property type="entry name" value="MULE"/>
    <property type="match status" value="1"/>
</dbReference>
<sequence length="284" mass="33299">MLSRLELRHFHPCSVKKSINYHEYRELTMHAKCVIKDNDETRIQPNKTYLAMANEMKEINPNFFYTIDVDEGYQFRSALLVDARHGQPFAFFIGVNHHKKSTLFGCVLLGNEKIPNFEWVFKKWVKCMKIAPQEIITDRCKAMFGAFRKVLPNMLLMLHLAHNEVDAAKAYLYDNRRMWVPILFQAIFALVYGVRKGVKIYTYRGKSSLVQFVREYDNVLKNKEQKELKYDVTDSKGVPYDVVNFWEDNDVEAIGNKDFDAAVRWNESQEYGKFMSLLNSFGNS</sequence>
<proteinExistence type="predicted"/>
<comment type="caution">
    <text evidence="2">The sequence shown here is derived from an EMBL/GenBank/DDBJ whole genome shotgun (WGS) entry which is preliminary data.</text>
</comment>
<dbReference type="STRING" id="3818.A0A445AJ58"/>
<keyword evidence="3" id="KW-1185">Reference proteome</keyword>
<gene>
    <name evidence="2" type="ORF">Ahy_B02g060686</name>
</gene>
<dbReference type="EMBL" id="SDMP01000012">
    <property type="protein sequence ID" value="RYR26452.1"/>
    <property type="molecule type" value="Genomic_DNA"/>
</dbReference>
<name>A0A445AJ58_ARAHY</name>
<evidence type="ECO:0000313" key="2">
    <source>
        <dbReference type="EMBL" id="RYR26452.1"/>
    </source>
</evidence>
<accession>A0A445AJ58</accession>
<feature type="domain" description="MULE transposase" evidence="1">
    <location>
        <begin position="84"/>
        <end position="154"/>
    </location>
</feature>
<dbReference type="AlphaFoldDB" id="A0A445AJ58"/>
<evidence type="ECO:0000313" key="3">
    <source>
        <dbReference type="Proteomes" id="UP000289738"/>
    </source>
</evidence>
<reference evidence="2 3" key="1">
    <citation type="submission" date="2019-01" db="EMBL/GenBank/DDBJ databases">
        <title>Sequencing of cultivated peanut Arachis hypogaea provides insights into genome evolution and oil improvement.</title>
        <authorList>
            <person name="Chen X."/>
        </authorList>
    </citation>
    <scope>NUCLEOTIDE SEQUENCE [LARGE SCALE GENOMIC DNA]</scope>
    <source>
        <strain evidence="3">cv. Fuhuasheng</strain>
        <tissue evidence="2">Leaves</tissue>
    </source>
</reference>
<organism evidence="2 3">
    <name type="scientific">Arachis hypogaea</name>
    <name type="common">Peanut</name>
    <dbReference type="NCBI Taxonomy" id="3818"/>
    <lineage>
        <taxon>Eukaryota</taxon>
        <taxon>Viridiplantae</taxon>
        <taxon>Streptophyta</taxon>
        <taxon>Embryophyta</taxon>
        <taxon>Tracheophyta</taxon>
        <taxon>Spermatophyta</taxon>
        <taxon>Magnoliopsida</taxon>
        <taxon>eudicotyledons</taxon>
        <taxon>Gunneridae</taxon>
        <taxon>Pentapetalae</taxon>
        <taxon>rosids</taxon>
        <taxon>fabids</taxon>
        <taxon>Fabales</taxon>
        <taxon>Fabaceae</taxon>
        <taxon>Papilionoideae</taxon>
        <taxon>50 kb inversion clade</taxon>
        <taxon>dalbergioids sensu lato</taxon>
        <taxon>Dalbergieae</taxon>
        <taxon>Pterocarpus clade</taxon>
        <taxon>Arachis</taxon>
    </lineage>
</organism>
<dbReference type="InterPro" id="IPR018289">
    <property type="entry name" value="MULE_transposase_dom"/>
</dbReference>
<protein>
    <recommendedName>
        <fullName evidence="1">MULE transposase domain-containing protein</fullName>
    </recommendedName>
</protein>
<dbReference type="PANTHER" id="PTHR47718:SF6">
    <property type="entry name" value="PROTEIN FAR1-RELATED SEQUENCE"/>
    <property type="match status" value="1"/>
</dbReference>